<organism evidence="3 4">
    <name type="scientific">Plectosphaerella plurivora</name>
    <dbReference type="NCBI Taxonomy" id="936078"/>
    <lineage>
        <taxon>Eukaryota</taxon>
        <taxon>Fungi</taxon>
        <taxon>Dikarya</taxon>
        <taxon>Ascomycota</taxon>
        <taxon>Pezizomycotina</taxon>
        <taxon>Sordariomycetes</taxon>
        <taxon>Hypocreomycetidae</taxon>
        <taxon>Glomerellales</taxon>
        <taxon>Plectosphaerellaceae</taxon>
        <taxon>Plectosphaerella</taxon>
    </lineage>
</organism>
<comment type="caution">
    <text evidence="3">The sequence shown here is derived from an EMBL/GenBank/DDBJ whole genome shotgun (WGS) entry which is preliminary data.</text>
</comment>
<keyword evidence="1" id="KW-0472">Membrane</keyword>
<dbReference type="Proteomes" id="UP000770015">
    <property type="component" value="Unassembled WGS sequence"/>
</dbReference>
<dbReference type="EMBL" id="JAGSXJ010000006">
    <property type="protein sequence ID" value="KAH6690613.1"/>
    <property type="molecule type" value="Genomic_DNA"/>
</dbReference>
<dbReference type="OrthoDB" id="4502040at2759"/>
<name>A0A9P9AE32_9PEZI</name>
<evidence type="ECO:0000256" key="1">
    <source>
        <dbReference type="SAM" id="Phobius"/>
    </source>
</evidence>
<reference evidence="3" key="1">
    <citation type="journal article" date="2021" name="Nat. Commun.">
        <title>Genetic determinants of endophytism in the Arabidopsis root mycobiome.</title>
        <authorList>
            <person name="Mesny F."/>
            <person name="Miyauchi S."/>
            <person name="Thiergart T."/>
            <person name="Pickel B."/>
            <person name="Atanasova L."/>
            <person name="Karlsson M."/>
            <person name="Huettel B."/>
            <person name="Barry K.W."/>
            <person name="Haridas S."/>
            <person name="Chen C."/>
            <person name="Bauer D."/>
            <person name="Andreopoulos W."/>
            <person name="Pangilinan J."/>
            <person name="LaButti K."/>
            <person name="Riley R."/>
            <person name="Lipzen A."/>
            <person name="Clum A."/>
            <person name="Drula E."/>
            <person name="Henrissat B."/>
            <person name="Kohler A."/>
            <person name="Grigoriev I.V."/>
            <person name="Martin F.M."/>
            <person name="Hacquard S."/>
        </authorList>
    </citation>
    <scope>NUCLEOTIDE SEQUENCE</scope>
    <source>
        <strain evidence="3">MPI-SDFR-AT-0117</strain>
    </source>
</reference>
<feature type="signal peptide" evidence="2">
    <location>
        <begin position="1"/>
        <end position="22"/>
    </location>
</feature>
<accession>A0A9P9AE32</accession>
<protein>
    <submittedName>
        <fullName evidence="3">Uncharacterized protein</fullName>
    </submittedName>
</protein>
<evidence type="ECO:0000313" key="4">
    <source>
        <dbReference type="Proteomes" id="UP000770015"/>
    </source>
</evidence>
<sequence length="131" mass="14426">MSQAQFAGKTLFLASAFLNALSVPGHIKYGIEHLNPALRTIKHLPDHVAGHESAIVGWDYMNASFLIAGILNYHWSTTSGPRRPYEVAILWTLLLSGGTVGVRFWNLSSFKPLLSLWLAPVLSLAGWVLSR</sequence>
<evidence type="ECO:0000256" key="2">
    <source>
        <dbReference type="SAM" id="SignalP"/>
    </source>
</evidence>
<evidence type="ECO:0000313" key="3">
    <source>
        <dbReference type="EMBL" id="KAH6690613.1"/>
    </source>
</evidence>
<feature type="transmembrane region" description="Helical" evidence="1">
    <location>
        <begin position="112"/>
        <end position="130"/>
    </location>
</feature>
<keyword evidence="1" id="KW-1133">Transmembrane helix</keyword>
<gene>
    <name evidence="3" type="ORF">F5X68DRAFT_203356</name>
</gene>
<keyword evidence="1" id="KW-0812">Transmembrane</keyword>
<feature type="transmembrane region" description="Helical" evidence="1">
    <location>
        <begin position="87"/>
        <end position="106"/>
    </location>
</feature>
<keyword evidence="4" id="KW-1185">Reference proteome</keyword>
<feature type="chain" id="PRO_5040486714" evidence="2">
    <location>
        <begin position="23"/>
        <end position="131"/>
    </location>
</feature>
<proteinExistence type="predicted"/>
<keyword evidence="2" id="KW-0732">Signal</keyword>
<dbReference type="AlphaFoldDB" id="A0A9P9AE32"/>